<dbReference type="RefSeq" id="XP_003645712.1">
    <property type="nucleotide sequence ID" value="XM_003645664.1"/>
</dbReference>
<reference evidence="6" key="1">
    <citation type="journal article" date="2012" name="G3 (Bethesda)">
        <title>Pichia sorbitophila, an interspecies yeast hybrid reveals early steps of genome resolution following polyploidization.</title>
        <authorList>
            <person name="Leh Louis V."/>
            <person name="Despons L."/>
            <person name="Friedrich A."/>
            <person name="Martin T."/>
            <person name="Durrens P."/>
            <person name="Casaregola S."/>
            <person name="Neuveglise C."/>
            <person name="Fairhead C."/>
            <person name="Marck C."/>
            <person name="Cruz J.A."/>
            <person name="Straub M.L."/>
            <person name="Kugler V."/>
            <person name="Sacerdot C."/>
            <person name="Uzunov Z."/>
            <person name="Thierry A."/>
            <person name="Weiss S."/>
            <person name="Bleykasten C."/>
            <person name="De Montigny J."/>
            <person name="Jacques N."/>
            <person name="Jung P."/>
            <person name="Lemaire M."/>
            <person name="Mallet S."/>
            <person name="Morel G."/>
            <person name="Richard G.F."/>
            <person name="Sarkar A."/>
            <person name="Savel G."/>
            <person name="Schacherer J."/>
            <person name="Seret M.L."/>
            <person name="Talla E."/>
            <person name="Samson G."/>
            <person name="Jubin C."/>
            <person name="Poulain J."/>
            <person name="Vacherie B."/>
            <person name="Barbe V."/>
            <person name="Pelletier E."/>
            <person name="Sherman D.J."/>
            <person name="Westhof E."/>
            <person name="Weissenbach J."/>
            <person name="Baret P.V."/>
            <person name="Wincker P."/>
            <person name="Gaillardin C."/>
            <person name="Dujon B."/>
            <person name="Souciet J.L."/>
        </authorList>
    </citation>
    <scope>NUCLEOTIDE SEQUENCE [LARGE SCALE GENOMIC DNA]</scope>
    <source>
        <strain evidence="6">CBS 270.75 / DBVPG 7215 / KCTC 17166 / NRRL Y-17582</strain>
    </source>
</reference>
<dbReference type="STRING" id="931890.G8JRX6"/>
<dbReference type="InterPro" id="IPR002110">
    <property type="entry name" value="Ankyrin_rpt"/>
</dbReference>
<gene>
    <name evidence="5" type="ordered locus">Ecym_3409</name>
</gene>
<dbReference type="SUPFAM" id="SSF48403">
    <property type="entry name" value="Ankyrin repeat"/>
    <property type="match status" value="1"/>
</dbReference>
<dbReference type="FunCoup" id="G8JRX6">
    <property type="interactions" value="47"/>
</dbReference>
<dbReference type="eggNOG" id="KOG0504">
    <property type="taxonomic scope" value="Eukaryota"/>
</dbReference>
<evidence type="ECO:0000313" key="6">
    <source>
        <dbReference type="Proteomes" id="UP000006790"/>
    </source>
</evidence>
<dbReference type="Proteomes" id="UP000006790">
    <property type="component" value="Chromosome 3"/>
</dbReference>
<dbReference type="OrthoDB" id="823504at2759"/>
<evidence type="ECO:0000313" key="5">
    <source>
        <dbReference type="EMBL" id="AET38895.1"/>
    </source>
</evidence>
<dbReference type="GeneID" id="11472254"/>
<dbReference type="Pfam" id="PF00023">
    <property type="entry name" value="Ank"/>
    <property type="match status" value="1"/>
</dbReference>
<name>G8JRX6_ERECY</name>
<dbReference type="InParanoid" id="G8JRX6"/>
<evidence type="ECO:0000256" key="2">
    <source>
        <dbReference type="ARBA" id="ARBA00023043"/>
    </source>
</evidence>
<feature type="region of interest" description="Disordered" evidence="4">
    <location>
        <begin position="393"/>
        <end position="424"/>
    </location>
</feature>
<proteinExistence type="predicted"/>
<feature type="repeat" description="ANK" evidence="3">
    <location>
        <begin position="141"/>
        <end position="173"/>
    </location>
</feature>
<keyword evidence="6" id="KW-1185">Reference proteome</keyword>
<dbReference type="EMBL" id="CP002499">
    <property type="protein sequence ID" value="AET38895.1"/>
    <property type="molecule type" value="Genomic_DNA"/>
</dbReference>
<keyword evidence="1" id="KW-0677">Repeat</keyword>
<accession>G8JRX6</accession>
<evidence type="ECO:0000256" key="3">
    <source>
        <dbReference type="PROSITE-ProRule" id="PRU00023"/>
    </source>
</evidence>
<feature type="repeat" description="ANK" evidence="3">
    <location>
        <begin position="108"/>
        <end position="140"/>
    </location>
</feature>
<dbReference type="Gene3D" id="1.25.40.20">
    <property type="entry name" value="Ankyrin repeat-containing domain"/>
    <property type="match status" value="1"/>
</dbReference>
<sequence>MLPDPSFRLREAIIEGNLLIVKLVLRRWPELLTNIDPLNGWSSLHYAAYHGRYLICVQLIQLSYGKGLTLRTFKGSTSVHLALMNGHEQTTHLLLQHYPQCLMATDERGRTPAHIACLFDYHKCLSLLVSAGTDLSLGDNNGDTPLHIAMMYGSVECMNLLIHRGSVRDYTRKNKANWSPVQVAQTVEMEAAFNRIVDEVKLQPVTNQKNVINSPSKSVTVFQSRGTSLESPGFSPAINVYSAIEDSEPSPTRSLTPSSVQPQQSPTYQHHLPPLPTISTSRRPSSTTPTSNYFPRTPVSLKFMNAASIAAQSNISLSRTRTSNRSSVSSVSNSLRHRDSITRIGNVSLNLPSSSLYLEEFELNEESTMATVVNALPISQIHRPGNAEMINKYLSDEGPSSFTSPSLPQQLATSKSARSPGGHQSLLNIPISKVRI</sequence>
<dbReference type="HOGENOM" id="CLU_036011_0_0_1"/>
<dbReference type="PROSITE" id="PS50088">
    <property type="entry name" value="ANK_REPEAT"/>
    <property type="match status" value="2"/>
</dbReference>
<organism evidence="5 6">
    <name type="scientific">Eremothecium cymbalariae (strain CBS 270.75 / DBVPG 7215 / KCTC 17166 / NRRL Y-17582)</name>
    <name type="common">Yeast</name>
    <dbReference type="NCBI Taxonomy" id="931890"/>
    <lineage>
        <taxon>Eukaryota</taxon>
        <taxon>Fungi</taxon>
        <taxon>Dikarya</taxon>
        <taxon>Ascomycota</taxon>
        <taxon>Saccharomycotina</taxon>
        <taxon>Saccharomycetes</taxon>
        <taxon>Saccharomycetales</taxon>
        <taxon>Saccharomycetaceae</taxon>
        <taxon>Eremothecium</taxon>
    </lineage>
</organism>
<dbReference type="InterPro" id="IPR036770">
    <property type="entry name" value="Ankyrin_rpt-contain_sf"/>
</dbReference>
<feature type="compositionally biased region" description="Polar residues" evidence="4">
    <location>
        <begin position="398"/>
        <end position="417"/>
    </location>
</feature>
<dbReference type="KEGG" id="erc:Ecym_3409"/>
<dbReference type="OMA" id="LHIAMMY"/>
<dbReference type="PROSITE" id="PS50297">
    <property type="entry name" value="ANK_REP_REGION"/>
    <property type="match status" value="2"/>
</dbReference>
<evidence type="ECO:0000256" key="1">
    <source>
        <dbReference type="ARBA" id="ARBA00022737"/>
    </source>
</evidence>
<dbReference type="PANTHER" id="PTHR24198:SF194">
    <property type="entry name" value="INVERSIN-A"/>
    <property type="match status" value="1"/>
</dbReference>
<dbReference type="Pfam" id="PF12796">
    <property type="entry name" value="Ank_2"/>
    <property type="match status" value="1"/>
</dbReference>
<feature type="compositionally biased region" description="Low complexity" evidence="4">
    <location>
        <begin position="277"/>
        <end position="291"/>
    </location>
</feature>
<keyword evidence="2 3" id="KW-0040">ANK repeat</keyword>
<dbReference type="PANTHER" id="PTHR24198">
    <property type="entry name" value="ANKYRIN REPEAT AND PROTEIN KINASE DOMAIN-CONTAINING PROTEIN"/>
    <property type="match status" value="1"/>
</dbReference>
<dbReference type="GO" id="GO:0030950">
    <property type="term" value="P:establishment or maintenance of actin cytoskeleton polarity"/>
    <property type="evidence" value="ECO:0007669"/>
    <property type="project" value="EnsemblFungi"/>
</dbReference>
<dbReference type="SMART" id="SM00248">
    <property type="entry name" value="ANK"/>
    <property type="match status" value="4"/>
</dbReference>
<dbReference type="GO" id="GO:0001558">
    <property type="term" value="P:regulation of cell growth"/>
    <property type="evidence" value="ECO:0007669"/>
    <property type="project" value="EnsemblFungi"/>
</dbReference>
<protein>
    <submittedName>
        <fullName evidence="5">Uncharacterized protein</fullName>
    </submittedName>
</protein>
<dbReference type="GO" id="GO:0005886">
    <property type="term" value="C:plasma membrane"/>
    <property type="evidence" value="ECO:0007669"/>
    <property type="project" value="EnsemblFungi"/>
</dbReference>
<evidence type="ECO:0000256" key="4">
    <source>
        <dbReference type="SAM" id="MobiDB-lite"/>
    </source>
</evidence>
<feature type="compositionally biased region" description="Polar residues" evidence="4">
    <location>
        <begin position="249"/>
        <end position="268"/>
    </location>
</feature>
<dbReference type="GO" id="GO:0031932">
    <property type="term" value="C:TORC2 complex"/>
    <property type="evidence" value="ECO:0007669"/>
    <property type="project" value="EnsemblFungi"/>
</dbReference>
<dbReference type="AlphaFoldDB" id="G8JRX6"/>
<feature type="region of interest" description="Disordered" evidence="4">
    <location>
        <begin position="245"/>
        <end position="295"/>
    </location>
</feature>